<dbReference type="WBParaSite" id="Pan_g18720.t1">
    <property type="protein sequence ID" value="Pan_g18720.t1"/>
    <property type="gene ID" value="Pan_g18720"/>
</dbReference>
<feature type="region of interest" description="Disordered" evidence="1">
    <location>
        <begin position="99"/>
        <end position="155"/>
    </location>
</feature>
<feature type="compositionally biased region" description="Low complexity" evidence="1">
    <location>
        <begin position="118"/>
        <end position="143"/>
    </location>
</feature>
<feature type="compositionally biased region" description="Low complexity" evidence="1">
    <location>
        <begin position="246"/>
        <end position="258"/>
    </location>
</feature>
<evidence type="ECO:0000256" key="2">
    <source>
        <dbReference type="SAM" id="Phobius"/>
    </source>
</evidence>
<keyword evidence="2" id="KW-0472">Membrane</keyword>
<evidence type="ECO:0000256" key="1">
    <source>
        <dbReference type="SAM" id="MobiDB-lite"/>
    </source>
</evidence>
<keyword evidence="2" id="KW-0812">Transmembrane</keyword>
<feature type="compositionally biased region" description="Low complexity" evidence="1">
    <location>
        <begin position="183"/>
        <end position="199"/>
    </location>
</feature>
<dbReference type="Proteomes" id="UP000492821">
    <property type="component" value="Unassembled WGS sequence"/>
</dbReference>
<feature type="region of interest" description="Disordered" evidence="1">
    <location>
        <begin position="246"/>
        <end position="282"/>
    </location>
</feature>
<protein>
    <submittedName>
        <fullName evidence="4">Uncharacterized protein</fullName>
    </submittedName>
</protein>
<feature type="region of interest" description="Disordered" evidence="1">
    <location>
        <begin position="171"/>
        <end position="207"/>
    </location>
</feature>
<accession>A0A7E4VAQ3</accession>
<sequence>MTASGSNLSSLRHRVIVEIKPSSAADLEEGFFTPGPLNCLPAERKNDCVLLDHRDYISTGSGLVAATSGFFTPVVPSALTHAAKNSSVVVPTRIPKTASTKSTTVGRVHGRPSPTNPLAASSLATTTLSTKTATGGSASGSQTAEEEHPPIRDEVKVPVTRKRIQTTTAPTTVKPTTRRRTTKPTTTSTTTTTIPSTKPARLARPGPHQLDGLWVDVGIPTPYSTSTNAIPFVFTTTTPFITSTLTTRLPSRRTTAPALNQQSEEVDSGDESGLPDGDAIDQPDTMRVKVKNDYRMTETPLFAVRPTTPMGLPMTSSKPYAATGPVADFPRTQLILIASMSLIILIALVVFWVFCWCQQQTSETKAPNGVAAGYVPIPTDSATPPEMRTCMAASRGPIQNSATTSMNGGMNGIRPTANENGIMRNGIQHNNAMNGNGGIPNGAPPTMNGIANGFNGPKPRVNGLGVPLLNGSAPERKKDFKEWYV</sequence>
<keyword evidence="2" id="KW-1133">Transmembrane helix</keyword>
<dbReference type="AlphaFoldDB" id="A0A7E4VAQ3"/>
<keyword evidence="3" id="KW-1185">Reference proteome</keyword>
<reference evidence="3" key="1">
    <citation type="journal article" date="2013" name="Genetics">
        <title>The draft genome and transcriptome of Panagrellus redivivus are shaped by the harsh demands of a free-living lifestyle.</title>
        <authorList>
            <person name="Srinivasan J."/>
            <person name="Dillman A.R."/>
            <person name="Macchietto M.G."/>
            <person name="Heikkinen L."/>
            <person name="Lakso M."/>
            <person name="Fracchia K.M."/>
            <person name="Antoshechkin I."/>
            <person name="Mortazavi A."/>
            <person name="Wong G."/>
            <person name="Sternberg P.W."/>
        </authorList>
    </citation>
    <scope>NUCLEOTIDE SEQUENCE [LARGE SCALE GENOMIC DNA]</scope>
    <source>
        <strain evidence="3">MT8872</strain>
    </source>
</reference>
<evidence type="ECO:0000313" key="3">
    <source>
        <dbReference type="Proteomes" id="UP000492821"/>
    </source>
</evidence>
<evidence type="ECO:0000313" key="4">
    <source>
        <dbReference type="WBParaSite" id="Pan_g18720.t1"/>
    </source>
</evidence>
<feature type="compositionally biased region" description="Basic and acidic residues" evidence="1">
    <location>
        <begin position="145"/>
        <end position="155"/>
    </location>
</feature>
<feature type="transmembrane region" description="Helical" evidence="2">
    <location>
        <begin position="334"/>
        <end position="355"/>
    </location>
</feature>
<name>A0A7E4VAQ3_PANRE</name>
<proteinExistence type="predicted"/>
<reference evidence="4" key="2">
    <citation type="submission" date="2020-10" db="UniProtKB">
        <authorList>
            <consortium name="WormBaseParasite"/>
        </authorList>
    </citation>
    <scope>IDENTIFICATION</scope>
</reference>
<organism evidence="3 4">
    <name type="scientific">Panagrellus redivivus</name>
    <name type="common">Microworm</name>
    <dbReference type="NCBI Taxonomy" id="6233"/>
    <lineage>
        <taxon>Eukaryota</taxon>
        <taxon>Metazoa</taxon>
        <taxon>Ecdysozoa</taxon>
        <taxon>Nematoda</taxon>
        <taxon>Chromadorea</taxon>
        <taxon>Rhabditida</taxon>
        <taxon>Tylenchina</taxon>
        <taxon>Panagrolaimomorpha</taxon>
        <taxon>Panagrolaimoidea</taxon>
        <taxon>Panagrolaimidae</taxon>
        <taxon>Panagrellus</taxon>
    </lineage>
</organism>